<dbReference type="EMBL" id="JARBDR010000918">
    <property type="protein sequence ID" value="KAJ8301721.1"/>
    <property type="molecule type" value="Genomic_DNA"/>
</dbReference>
<evidence type="ECO:0000313" key="2">
    <source>
        <dbReference type="EMBL" id="KAJ8301721.1"/>
    </source>
</evidence>
<evidence type="ECO:0000313" key="4">
    <source>
        <dbReference type="Proteomes" id="UP001217089"/>
    </source>
</evidence>
<name>A0ABQ9ED20_TEGGR</name>
<comment type="caution">
    <text evidence="2">The sequence shown here is derived from an EMBL/GenBank/DDBJ whole genome shotgun (WGS) entry which is preliminary data.</text>
</comment>
<reference evidence="2 4" key="1">
    <citation type="submission" date="2022-12" db="EMBL/GenBank/DDBJ databases">
        <title>Chromosome-level genome of Tegillarca granosa.</title>
        <authorList>
            <person name="Kim J."/>
        </authorList>
    </citation>
    <scope>NUCLEOTIDE SEQUENCE [LARGE SCALE GENOMIC DNA]</scope>
    <source>
        <strain evidence="2">Teg-2019</strain>
        <tissue evidence="2">Adductor muscle</tissue>
    </source>
</reference>
<sequence length="239" mass="27122">MSSEFREKLYKSAIFSCAIETFPNIISNVMETDLTTQEIDNRKITSSTEILRVYANHVLHFCTNAEKFIECVHETVPVSNNTMDRILIELMDFSRKDNLVQITANVCREILGDIKSNINCIIPEDQTCTGIPNFPRCFNRANHTLRSAFEDTILSTDINGNAVRATFCKPVEEMMSCATENIKSCNPSVALHVNDFMKILLITDCKEKVKNSASNYKLKNVWTTVFIAMMLLLIVIHPV</sequence>
<feature type="transmembrane region" description="Helical" evidence="1">
    <location>
        <begin position="220"/>
        <end position="237"/>
    </location>
</feature>
<accession>A0ABQ9ED20</accession>
<gene>
    <name evidence="3" type="ORF">KUTeg_017227</name>
    <name evidence="2" type="ORF">KUTeg_020708</name>
</gene>
<proteinExistence type="predicted"/>
<keyword evidence="1" id="KW-1133">Transmembrane helix</keyword>
<keyword evidence="4" id="KW-1185">Reference proteome</keyword>
<protein>
    <submittedName>
        <fullName evidence="2">Uncharacterized protein</fullName>
    </submittedName>
</protein>
<organism evidence="2 4">
    <name type="scientific">Tegillarca granosa</name>
    <name type="common">Malaysian cockle</name>
    <name type="synonym">Anadara granosa</name>
    <dbReference type="NCBI Taxonomy" id="220873"/>
    <lineage>
        <taxon>Eukaryota</taxon>
        <taxon>Metazoa</taxon>
        <taxon>Spiralia</taxon>
        <taxon>Lophotrochozoa</taxon>
        <taxon>Mollusca</taxon>
        <taxon>Bivalvia</taxon>
        <taxon>Autobranchia</taxon>
        <taxon>Pteriomorphia</taxon>
        <taxon>Arcoida</taxon>
        <taxon>Arcoidea</taxon>
        <taxon>Arcidae</taxon>
        <taxon>Tegillarca</taxon>
    </lineage>
</organism>
<evidence type="ECO:0000256" key="1">
    <source>
        <dbReference type="SAM" id="Phobius"/>
    </source>
</evidence>
<dbReference type="EMBL" id="JARBDR010000821">
    <property type="protein sequence ID" value="KAJ8305220.1"/>
    <property type="molecule type" value="Genomic_DNA"/>
</dbReference>
<evidence type="ECO:0000313" key="3">
    <source>
        <dbReference type="EMBL" id="KAJ8305220.1"/>
    </source>
</evidence>
<keyword evidence="1" id="KW-0812">Transmembrane</keyword>
<keyword evidence="1" id="KW-0472">Membrane</keyword>
<dbReference type="Proteomes" id="UP001217089">
    <property type="component" value="Unassembled WGS sequence"/>
</dbReference>